<evidence type="ECO:0000256" key="3">
    <source>
        <dbReference type="ARBA" id="ARBA00022723"/>
    </source>
</evidence>
<dbReference type="PANTHER" id="PTHR11118:SF1">
    <property type="entry name" value="RNA-SPLICING LIGASE RTCB HOMOLOG"/>
    <property type="match status" value="1"/>
</dbReference>
<feature type="binding site" evidence="8">
    <location>
        <begin position="108"/>
        <end position="109"/>
    </location>
    <ligand>
        <name>GMP</name>
        <dbReference type="ChEBI" id="CHEBI:58115"/>
    </ligand>
</feature>
<evidence type="ECO:0000256" key="2">
    <source>
        <dbReference type="ARBA" id="ARBA00022598"/>
    </source>
</evidence>
<comment type="caution">
    <text evidence="10">The sequence shown here is derived from an EMBL/GenBank/DDBJ whole genome shotgun (WGS) entry which is preliminary data.</text>
</comment>
<evidence type="ECO:0000256" key="8">
    <source>
        <dbReference type="PIRSR" id="PIRSR601233-2"/>
    </source>
</evidence>
<dbReference type="GO" id="GO:0003972">
    <property type="term" value="F:RNA ligase (ATP) activity"/>
    <property type="evidence" value="ECO:0007669"/>
    <property type="project" value="TreeGrafter"/>
</dbReference>
<evidence type="ECO:0000256" key="1">
    <source>
        <dbReference type="ARBA" id="ARBA00012726"/>
    </source>
</evidence>
<dbReference type="OrthoDB" id="10249697at2759"/>
<dbReference type="GO" id="GO:0005634">
    <property type="term" value="C:nucleus"/>
    <property type="evidence" value="ECO:0007669"/>
    <property type="project" value="TreeGrafter"/>
</dbReference>
<dbReference type="GO" id="GO:0006396">
    <property type="term" value="P:RNA processing"/>
    <property type="evidence" value="ECO:0007669"/>
    <property type="project" value="InterPro"/>
</dbReference>
<dbReference type="GO" id="GO:0170057">
    <property type="term" value="F:RNA ligase (GTP) activity"/>
    <property type="evidence" value="ECO:0007669"/>
    <property type="project" value="UniProtKB-EC"/>
</dbReference>
<dbReference type="Proteomes" id="UP000221165">
    <property type="component" value="Unassembled WGS sequence"/>
</dbReference>
<dbReference type="EC" id="6.5.1.8" evidence="1"/>
<evidence type="ECO:0000256" key="7">
    <source>
        <dbReference type="ARBA" id="ARBA00047746"/>
    </source>
</evidence>
<evidence type="ECO:0000313" key="11">
    <source>
        <dbReference type="Proteomes" id="UP000221165"/>
    </source>
</evidence>
<keyword evidence="4 8" id="KW-0547">Nucleotide-binding</keyword>
<evidence type="ECO:0000313" key="10">
    <source>
        <dbReference type="EMBL" id="PHJ15717.1"/>
    </source>
</evidence>
<keyword evidence="6 9" id="KW-0464">Manganese</keyword>
<name>A0A2C6KDT5_9APIC</name>
<comment type="catalytic activity">
    <reaction evidence="7">
        <text>a 3'-end 3'-phospho-ribonucleotide-RNA + a 5'-end dephospho-ribonucleoside-RNA + GTP = a ribonucleotidyl-ribonucleotide-RNA + GMP + diphosphate</text>
        <dbReference type="Rhea" id="RHEA:68076"/>
        <dbReference type="Rhea" id="RHEA-COMP:10463"/>
        <dbReference type="Rhea" id="RHEA-COMP:13936"/>
        <dbReference type="Rhea" id="RHEA-COMP:17355"/>
        <dbReference type="ChEBI" id="CHEBI:33019"/>
        <dbReference type="ChEBI" id="CHEBI:37565"/>
        <dbReference type="ChEBI" id="CHEBI:58115"/>
        <dbReference type="ChEBI" id="CHEBI:83062"/>
        <dbReference type="ChEBI" id="CHEBI:138284"/>
        <dbReference type="ChEBI" id="CHEBI:173118"/>
        <dbReference type="EC" id="6.5.1.8"/>
    </reaction>
</comment>
<proteinExistence type="predicted"/>
<keyword evidence="5 8" id="KW-0342">GTP-binding</keyword>
<feature type="binding site" evidence="9">
    <location>
        <position position="108"/>
    </location>
    <ligand>
        <name>Mn(2+)</name>
        <dbReference type="ChEBI" id="CHEBI:29035"/>
        <label>2</label>
    </ligand>
</feature>
<dbReference type="SUPFAM" id="SSF103365">
    <property type="entry name" value="Hypothetical protein PH1602"/>
    <property type="match status" value="1"/>
</dbReference>
<evidence type="ECO:0000256" key="5">
    <source>
        <dbReference type="ARBA" id="ARBA00023134"/>
    </source>
</evidence>
<dbReference type="Pfam" id="PF01139">
    <property type="entry name" value="RtcB"/>
    <property type="match status" value="1"/>
</dbReference>
<dbReference type="GO" id="GO:0072669">
    <property type="term" value="C:tRNA-splicing ligase complex"/>
    <property type="evidence" value="ECO:0007669"/>
    <property type="project" value="TreeGrafter"/>
</dbReference>
<gene>
    <name evidence="10" type="ORF">CSUI_010472</name>
</gene>
<reference evidence="10 11" key="1">
    <citation type="journal article" date="2017" name="Int. J. Parasitol.">
        <title>The genome of the protozoan parasite Cystoisospora suis and a reverse vaccinology approach to identify vaccine candidates.</title>
        <authorList>
            <person name="Palmieri N."/>
            <person name="Shrestha A."/>
            <person name="Ruttkowski B."/>
            <person name="Beck T."/>
            <person name="Vogl C."/>
            <person name="Tomley F."/>
            <person name="Blake D.P."/>
            <person name="Joachim A."/>
        </authorList>
    </citation>
    <scope>NUCLEOTIDE SEQUENCE [LARGE SCALE GENOMIC DNA]</scope>
    <source>
        <strain evidence="10 11">Wien I</strain>
    </source>
</reference>
<dbReference type="VEuPathDB" id="ToxoDB:CSUI_010472"/>
<dbReference type="RefSeq" id="XP_067917449.1">
    <property type="nucleotide sequence ID" value="XM_068070575.1"/>
</dbReference>
<evidence type="ECO:0000256" key="9">
    <source>
        <dbReference type="PIRSR" id="PIRSR601233-3"/>
    </source>
</evidence>
<dbReference type="GO" id="GO:0046872">
    <property type="term" value="F:metal ion binding"/>
    <property type="evidence" value="ECO:0007669"/>
    <property type="project" value="UniProtKB-KW"/>
</dbReference>
<dbReference type="PANTHER" id="PTHR11118">
    <property type="entry name" value="RNA-SPLICING LIGASE RTCB HOMOLOG"/>
    <property type="match status" value="1"/>
</dbReference>
<dbReference type="InterPro" id="IPR001233">
    <property type="entry name" value="RtcB"/>
</dbReference>
<feature type="binding site" evidence="9">
    <location>
        <position position="14"/>
    </location>
    <ligand>
        <name>Mn(2+)</name>
        <dbReference type="ChEBI" id="CHEBI:29035"/>
        <label>2</label>
    </ligand>
</feature>
<comment type="cofactor">
    <cofactor evidence="9">
        <name>Mn(2+)</name>
        <dbReference type="ChEBI" id="CHEBI:29035"/>
    </cofactor>
    <text evidence="9">Binds 2 manganese ions per subunit.</text>
</comment>
<dbReference type="GO" id="GO:0005525">
    <property type="term" value="F:GTP binding"/>
    <property type="evidence" value="ECO:0007669"/>
    <property type="project" value="UniProtKB-KW"/>
</dbReference>
<dbReference type="InterPro" id="IPR036025">
    <property type="entry name" value="RtcB-like_sf"/>
</dbReference>
<dbReference type="Gene3D" id="3.90.1860.10">
    <property type="entry name" value="tRNA-splicing ligase RtcB"/>
    <property type="match status" value="1"/>
</dbReference>
<organism evidence="10 11">
    <name type="scientific">Cystoisospora suis</name>
    <dbReference type="NCBI Taxonomy" id="483139"/>
    <lineage>
        <taxon>Eukaryota</taxon>
        <taxon>Sar</taxon>
        <taxon>Alveolata</taxon>
        <taxon>Apicomplexa</taxon>
        <taxon>Conoidasida</taxon>
        <taxon>Coccidia</taxon>
        <taxon>Eucoccidiorida</taxon>
        <taxon>Eimeriorina</taxon>
        <taxon>Sarcocystidae</taxon>
        <taxon>Cystoisospora</taxon>
    </lineage>
</organism>
<dbReference type="AlphaFoldDB" id="A0A2C6KDT5"/>
<sequence length="141" mass="15453">MGVEERGQVCVMIHSGSRGLGHQVATDALVAMEAAMARDQIKSNDRQLACARIDSPEGQDYLAAMAAAANYAWVNRSSLAFLAREAFAKVMKQTPEDLDMHMIYDVSHNIAKVENDVDVCIGDRKRNSMEGGKGAFCEWES</sequence>
<evidence type="ECO:0000256" key="6">
    <source>
        <dbReference type="ARBA" id="ARBA00023211"/>
    </source>
</evidence>
<keyword evidence="2" id="KW-0436">Ligase</keyword>
<dbReference type="EMBL" id="MIGC01007528">
    <property type="protein sequence ID" value="PHJ15717.1"/>
    <property type="molecule type" value="Genomic_DNA"/>
</dbReference>
<accession>A0A2C6KDT5</accession>
<evidence type="ECO:0000256" key="4">
    <source>
        <dbReference type="ARBA" id="ARBA00022741"/>
    </source>
</evidence>
<dbReference type="GeneID" id="94433786"/>
<keyword evidence="3 9" id="KW-0479">Metal-binding</keyword>
<keyword evidence="11" id="KW-1185">Reference proteome</keyword>
<protein>
    <recommendedName>
        <fullName evidence="1">3'-phosphate/5'-hydroxy nucleic acid ligase</fullName>
        <ecNumber evidence="1">6.5.1.8</ecNumber>
    </recommendedName>
</protein>